<evidence type="ECO:0000256" key="1">
    <source>
        <dbReference type="SAM" id="MobiDB-lite"/>
    </source>
</evidence>
<name>A0A6P4YSA6_BRABE</name>
<evidence type="ECO:0000313" key="2">
    <source>
        <dbReference type="Proteomes" id="UP000515135"/>
    </source>
</evidence>
<feature type="region of interest" description="Disordered" evidence="1">
    <location>
        <begin position="69"/>
        <end position="92"/>
    </location>
</feature>
<accession>A0A6P4YSA6</accession>
<reference evidence="3" key="1">
    <citation type="submission" date="2025-08" db="UniProtKB">
        <authorList>
            <consortium name="RefSeq"/>
        </authorList>
    </citation>
    <scope>IDENTIFICATION</scope>
    <source>
        <tissue evidence="3">Gonad</tissue>
    </source>
</reference>
<dbReference type="RefSeq" id="XP_019621527.1">
    <property type="nucleotide sequence ID" value="XM_019765968.1"/>
</dbReference>
<evidence type="ECO:0000313" key="3">
    <source>
        <dbReference type="RefSeq" id="XP_019621527.1"/>
    </source>
</evidence>
<protein>
    <submittedName>
        <fullName evidence="3">Uncharacterized protein LOC109467861</fullName>
    </submittedName>
</protein>
<sequence>MGRRKQRRPRKVAEEDSEEEMWICYDVLTLVTDSQFSSYRTSWWVFNRRENSQLTKIQEDRRSQMTIHHRTPRDLSHSTHPTDEGLSNSLLEKNTGRHQELVRKIYLIKQHVFLDDVQFKAPLGGHFT</sequence>
<dbReference type="KEGG" id="bbel:109467861"/>
<dbReference type="AlphaFoldDB" id="A0A6P4YSA6"/>
<proteinExistence type="predicted"/>
<dbReference type="Proteomes" id="UP000515135">
    <property type="component" value="Unplaced"/>
</dbReference>
<organism evidence="2 3">
    <name type="scientific">Branchiostoma belcheri</name>
    <name type="common">Amphioxus</name>
    <dbReference type="NCBI Taxonomy" id="7741"/>
    <lineage>
        <taxon>Eukaryota</taxon>
        <taxon>Metazoa</taxon>
        <taxon>Chordata</taxon>
        <taxon>Cephalochordata</taxon>
        <taxon>Leptocardii</taxon>
        <taxon>Amphioxiformes</taxon>
        <taxon>Branchiostomatidae</taxon>
        <taxon>Branchiostoma</taxon>
    </lineage>
</organism>
<feature type="compositionally biased region" description="Basic and acidic residues" evidence="1">
    <location>
        <begin position="72"/>
        <end position="83"/>
    </location>
</feature>
<dbReference type="GeneID" id="109467861"/>
<keyword evidence="2" id="KW-1185">Reference proteome</keyword>
<gene>
    <name evidence="3" type="primary">LOC109467861</name>
</gene>